<gene>
    <name evidence="3" type="ORF">ACEG17_04445</name>
</gene>
<dbReference type="Proteomes" id="UP001571581">
    <property type="component" value="Unassembled WGS sequence"/>
</dbReference>
<keyword evidence="3" id="KW-0255">Endonuclease</keyword>
<evidence type="ECO:0000313" key="4">
    <source>
        <dbReference type="Proteomes" id="UP001571581"/>
    </source>
</evidence>
<organism evidence="3 4">
    <name type="scientific">Leptotrichia hongkongensis</name>
    <dbReference type="NCBI Taxonomy" id="554406"/>
    <lineage>
        <taxon>Bacteria</taxon>
        <taxon>Fusobacteriati</taxon>
        <taxon>Fusobacteriota</taxon>
        <taxon>Fusobacteriia</taxon>
        <taxon>Fusobacteriales</taxon>
        <taxon>Leptotrichiaceae</taxon>
        <taxon>Leptotrichia</taxon>
    </lineage>
</organism>
<dbReference type="Pfam" id="PF13175">
    <property type="entry name" value="AAA_15"/>
    <property type="match status" value="1"/>
</dbReference>
<dbReference type="Gene3D" id="3.40.50.300">
    <property type="entry name" value="P-loop containing nucleotide triphosphate hydrolases"/>
    <property type="match status" value="1"/>
</dbReference>
<dbReference type="GO" id="GO:0004519">
    <property type="term" value="F:endonuclease activity"/>
    <property type="evidence" value="ECO:0007669"/>
    <property type="project" value="UniProtKB-KW"/>
</dbReference>
<dbReference type="Pfam" id="PF20469">
    <property type="entry name" value="OLD-like_TOPRIM"/>
    <property type="match status" value="1"/>
</dbReference>
<evidence type="ECO:0000313" key="3">
    <source>
        <dbReference type="EMBL" id="MFA3799432.1"/>
    </source>
</evidence>
<name>A0ABV4S6A1_9FUSO</name>
<dbReference type="InterPro" id="IPR027417">
    <property type="entry name" value="P-loop_NTPase"/>
</dbReference>
<dbReference type="SUPFAM" id="SSF52540">
    <property type="entry name" value="P-loop containing nucleoside triphosphate hydrolases"/>
    <property type="match status" value="1"/>
</dbReference>
<dbReference type="PANTHER" id="PTHR43581">
    <property type="entry name" value="ATP/GTP PHOSPHATASE"/>
    <property type="match status" value="1"/>
</dbReference>
<protein>
    <submittedName>
        <fullName evidence="3">ATP-dependent endonuclease</fullName>
    </submittedName>
</protein>
<dbReference type="EMBL" id="JBGORW010000004">
    <property type="protein sequence ID" value="MFA3799432.1"/>
    <property type="molecule type" value="Genomic_DNA"/>
</dbReference>
<evidence type="ECO:0000259" key="1">
    <source>
        <dbReference type="Pfam" id="PF13175"/>
    </source>
</evidence>
<dbReference type="RefSeq" id="WP_372582717.1">
    <property type="nucleotide sequence ID" value="NZ_JBGORW010000004.1"/>
</dbReference>
<sequence>MKLKKLIIKNFRNFKNIEIELSNKNVIFGMNDTGKTNLLYALRFLLDRDIRKNGFLNTDFYKNDTSKKIEMILEIDISDRNLDDENSFSKNSKFLISKTKGARNSDENLDSFFIKLEANYDDNSLFGNPDMYWGSILENLENIPRIGETYEIDRIFKIMYVNPNTEDLQKIFKRNRKLLFDDKNNNENDAKLEKKIERSISEINENVSQLSVIKNIQDLLTENYKKYKLEELSIELKSEIVVNGFMDNLVPYIKWNDDENYYPTSGDGRKKILSYALNKIVTEKNYGNQIVIYLIEEPENSLHNSMQMMLSQQLFLQPVYNYFFLTTHSSKILYEMDETQLIRITNNSNSKSFSYLYKVPKEYKTLKKKLNKGLSESLFYNEVLLVEGASEYVLFEAVLLKVTPNYETLGKFLLQTDGINFKPYVELYKKLQIKYFIKTDNDLKSKKNKPYTYDLIGLNRCVELIDNENLNRIESIEFNVDKKDPKYKEELKKLKENIYRKYNKFVNKFKKNNIYLSEIDLENDLYKIIPKELNDYIRKIEGKEYVGEEKAVKWLQSSKLYNMIEFIKNTMNKDLAEKIKENTPVLKEFVDNGR</sequence>
<dbReference type="InterPro" id="IPR051396">
    <property type="entry name" value="Bact_Antivir_Def_Nuclease"/>
</dbReference>
<keyword evidence="4" id="KW-1185">Reference proteome</keyword>
<comment type="caution">
    <text evidence="3">The sequence shown here is derived from an EMBL/GenBank/DDBJ whole genome shotgun (WGS) entry which is preliminary data.</text>
</comment>
<dbReference type="CDD" id="cd01026">
    <property type="entry name" value="TOPRIM_OLD"/>
    <property type="match status" value="1"/>
</dbReference>
<accession>A0ABV4S6A1</accession>
<dbReference type="InterPro" id="IPR041685">
    <property type="entry name" value="AAA_GajA/Old/RecF-like"/>
</dbReference>
<feature type="domain" description="Endonuclease GajA/Old nuclease/RecF-like AAA" evidence="1">
    <location>
        <begin position="1"/>
        <end position="332"/>
    </location>
</feature>
<reference evidence="3 4" key="1">
    <citation type="submission" date="2024-07" db="EMBL/GenBank/DDBJ databases">
        <authorList>
            <person name="Li X.-J."/>
            <person name="Wang X."/>
        </authorList>
    </citation>
    <scope>NUCLEOTIDE SEQUENCE [LARGE SCALE GENOMIC DNA]</scope>
    <source>
        <strain evidence="3 4">DSM 23441</strain>
    </source>
</reference>
<dbReference type="InterPro" id="IPR034139">
    <property type="entry name" value="TOPRIM_OLD"/>
</dbReference>
<evidence type="ECO:0000259" key="2">
    <source>
        <dbReference type="Pfam" id="PF20469"/>
    </source>
</evidence>
<proteinExistence type="predicted"/>
<keyword evidence="3" id="KW-0540">Nuclease</keyword>
<feature type="domain" description="OLD protein-like TOPRIM" evidence="2">
    <location>
        <begin position="378"/>
        <end position="442"/>
    </location>
</feature>
<dbReference type="PANTHER" id="PTHR43581:SF4">
    <property type="entry name" value="ATP_GTP PHOSPHATASE"/>
    <property type="match status" value="1"/>
</dbReference>
<keyword evidence="3" id="KW-0378">Hydrolase</keyword>